<gene>
    <name evidence="1" type="ORF">BN971_00236</name>
</gene>
<evidence type="ECO:0000313" key="1">
    <source>
        <dbReference type="EMBL" id="CPR02827.1"/>
    </source>
</evidence>
<dbReference type="RefSeq" id="WP_085181527.1">
    <property type="nucleotide sequence ID" value="NZ_CSTD01000001.1"/>
</dbReference>
<organism evidence="1 2">
    <name type="scientific">Mycobacterium bohemicum DSM 44277</name>
    <dbReference type="NCBI Taxonomy" id="1236609"/>
    <lineage>
        <taxon>Bacteria</taxon>
        <taxon>Bacillati</taxon>
        <taxon>Actinomycetota</taxon>
        <taxon>Actinomycetes</taxon>
        <taxon>Mycobacteriales</taxon>
        <taxon>Mycobacteriaceae</taxon>
        <taxon>Mycobacterium</taxon>
    </lineage>
</organism>
<dbReference type="Proteomes" id="UP000198875">
    <property type="component" value="Unassembled WGS sequence"/>
</dbReference>
<dbReference type="OrthoDB" id="4717039at2"/>
<dbReference type="AlphaFoldDB" id="A0A0U0W2A3"/>
<proteinExistence type="predicted"/>
<dbReference type="EMBL" id="CSTD01000001">
    <property type="protein sequence ID" value="CPR02827.1"/>
    <property type="molecule type" value="Genomic_DNA"/>
</dbReference>
<accession>A0A0U0W2A3</accession>
<protein>
    <submittedName>
        <fullName evidence="1">Uncharacterized protein</fullName>
    </submittedName>
</protein>
<evidence type="ECO:0000313" key="2">
    <source>
        <dbReference type="Proteomes" id="UP000198875"/>
    </source>
</evidence>
<sequence>MSTNDELNEELGRYGYKLDTSGPQGGAYQITRLDGYAGYTATFDDVQDVRTFLRRLAESDSLWCIHLDHGNVDVDRSTGEVTPRDGGPLFNLHDLHPDEWSGAADEAPRAISPAALMTAHQICIKSNSRPPYGGLWFKRV</sequence>
<name>A0A0U0W2A3_MYCBE</name>
<reference evidence="1 2" key="1">
    <citation type="submission" date="2015-03" db="EMBL/GenBank/DDBJ databases">
        <authorList>
            <person name="Murphy D."/>
        </authorList>
    </citation>
    <scope>NUCLEOTIDE SEQUENCE [LARGE SCALE GENOMIC DNA]</scope>
    <source>
        <strain evidence="1 2">DSM 44277</strain>
    </source>
</reference>